<dbReference type="Gene3D" id="2.60.40.1170">
    <property type="entry name" value="Mu homology domain, subdomain B"/>
    <property type="match status" value="1"/>
</dbReference>
<dbReference type="Proteomes" id="UP000178023">
    <property type="component" value="Unassembled WGS sequence"/>
</dbReference>
<proteinExistence type="predicted"/>
<evidence type="ECO:0000256" key="2">
    <source>
        <dbReference type="SAM" id="Phobius"/>
    </source>
</evidence>
<dbReference type="PANTHER" id="PTHR34819">
    <property type="entry name" value="LARGE CYSTEINE-RICH PERIPLASMIC PROTEIN OMCB"/>
    <property type="match status" value="1"/>
</dbReference>
<evidence type="ECO:0000259" key="3">
    <source>
        <dbReference type="Pfam" id="PF01345"/>
    </source>
</evidence>
<keyword evidence="2" id="KW-0472">Membrane</keyword>
<feature type="domain" description="DUF11" evidence="3">
    <location>
        <begin position="511"/>
        <end position="613"/>
    </location>
</feature>
<dbReference type="Pfam" id="PF01345">
    <property type="entry name" value="DUF11"/>
    <property type="match status" value="2"/>
</dbReference>
<dbReference type="AlphaFoldDB" id="A0A1F8F191"/>
<feature type="transmembrane region" description="Helical" evidence="2">
    <location>
        <begin position="7"/>
        <end position="28"/>
    </location>
</feature>
<dbReference type="InterPro" id="IPR047589">
    <property type="entry name" value="DUF11_rpt"/>
</dbReference>
<dbReference type="EMBL" id="MGJL01000033">
    <property type="protein sequence ID" value="OGN06893.1"/>
    <property type="molecule type" value="Genomic_DNA"/>
</dbReference>
<evidence type="ECO:0000313" key="4">
    <source>
        <dbReference type="EMBL" id="OGN06893.1"/>
    </source>
</evidence>
<dbReference type="PANTHER" id="PTHR34819:SF3">
    <property type="entry name" value="CELL SURFACE PROTEIN"/>
    <property type="match status" value="1"/>
</dbReference>
<dbReference type="InterPro" id="IPR051172">
    <property type="entry name" value="Chlamydia_OmcB"/>
</dbReference>
<evidence type="ECO:0000313" key="5">
    <source>
        <dbReference type="Proteomes" id="UP000178023"/>
    </source>
</evidence>
<sequence length="831" mass="86080">MDWLRYHLRLFVFFLIAGAVSSGVVLYFSGYKPVVNFFRAAEGIFDADHFINSRTTNIDAAHFVICSTSGNLYTPNVGQTYFYNASATNTTGIKAYVRLNQAHRPEAICDPANGGTGSDPGGVATLTGKTVFLNNESGEFRYDINNLSKWNCGRVQVDAFVSDASSGAGTNRIGLFGVVFKYNKDCAATSTPTPLPLKVTCSANPASAPAPYPSTGNITATVTGRGNDSVKYRVDCTNNGSFENETAFLPQDSYSWNICNSAYAAQGSYTARVRVTSQDGNISDVNNCTVTVTSPTPTPTPTPTATVLTCSPANQTVAPEQAVNFTASGGSGGAVKTFVWGALGGSPATQSGTSNTFSTTYSIPGSKVVTVSSGVQTAVCRVTVSSVAQPLVCSPVLQTVQSGQTASLTASGGSGSYAWSGGGNPATGTGVIFNTVFTNSSPIAAQHSVTLKSGTLTKTCVVNVTRVGTPTPTPTDMLTPTPTPTPTLGNNPVITIEKMAKNISSGGAEGDNVSASPNDVIEFSIKVTSSGNAIATDVTVTDVLPSNMTYIDGSATVDGSGIPDGITTSGVLLGNMPAGTSKAIRFRALIAGPSAFAQGNTSLVDNAIAVSTNSGTVTDSASVNVTITVPGGATLTIQKLGRNSSRGEATANSSVTAYSGNTLEFTINIRNNSSGILASVKVRDVLPNHLSYVNNSTSLNGVGVADGITTASGINIGNLSPSQESVVKFFVTVAPASSLPAGQTYLLNVVYVSANDVPEIRADLPITVVNGGGASQVPTGPADTLWLSLFTSGFVTFMYMLYTRTTFFKKHEIEGLIEEQSKDKEKFNFEK</sequence>
<protein>
    <recommendedName>
        <fullName evidence="3">DUF11 domain-containing protein</fullName>
    </recommendedName>
</protein>
<dbReference type="InterPro" id="IPR001434">
    <property type="entry name" value="OmcB-like_DUF11"/>
</dbReference>
<comment type="caution">
    <text evidence="4">The sequence shown here is derived from an EMBL/GenBank/DDBJ whole genome shotgun (WGS) entry which is preliminary data.</text>
</comment>
<feature type="domain" description="DUF11" evidence="3">
    <location>
        <begin position="654"/>
        <end position="756"/>
    </location>
</feature>
<gene>
    <name evidence="4" type="ORF">A2750_02995</name>
</gene>
<feature type="region of interest" description="Disordered" evidence="1">
    <location>
        <begin position="467"/>
        <end position="491"/>
    </location>
</feature>
<organism evidence="4 5">
    <name type="scientific">Candidatus Yanofskybacteria bacterium RIFCSPHIGHO2_01_FULL_45_42</name>
    <dbReference type="NCBI Taxonomy" id="1802671"/>
    <lineage>
        <taxon>Bacteria</taxon>
        <taxon>Candidatus Yanofskyibacteriota</taxon>
    </lineage>
</organism>
<evidence type="ECO:0000256" key="1">
    <source>
        <dbReference type="SAM" id="MobiDB-lite"/>
    </source>
</evidence>
<keyword evidence="2" id="KW-1133">Transmembrane helix</keyword>
<accession>A0A1F8F191</accession>
<dbReference type="NCBIfam" id="TIGR01451">
    <property type="entry name" value="B_ant_repeat"/>
    <property type="match status" value="2"/>
</dbReference>
<name>A0A1F8F191_9BACT</name>
<reference evidence="4 5" key="1">
    <citation type="journal article" date="2016" name="Nat. Commun.">
        <title>Thousands of microbial genomes shed light on interconnected biogeochemical processes in an aquifer system.</title>
        <authorList>
            <person name="Anantharaman K."/>
            <person name="Brown C.T."/>
            <person name="Hug L.A."/>
            <person name="Sharon I."/>
            <person name="Castelle C.J."/>
            <person name="Probst A.J."/>
            <person name="Thomas B.C."/>
            <person name="Singh A."/>
            <person name="Wilkins M.J."/>
            <person name="Karaoz U."/>
            <person name="Brodie E.L."/>
            <person name="Williams K.H."/>
            <person name="Hubbard S.S."/>
            <person name="Banfield J.F."/>
        </authorList>
    </citation>
    <scope>NUCLEOTIDE SEQUENCE [LARGE SCALE GENOMIC DNA]</scope>
</reference>
<keyword evidence="2" id="KW-0812">Transmembrane</keyword>